<dbReference type="GO" id="GO:0016094">
    <property type="term" value="P:polyprenol biosynthetic process"/>
    <property type="evidence" value="ECO:0007669"/>
    <property type="project" value="TreeGrafter"/>
</dbReference>
<accession>A0AAJ4TL51</accession>
<feature type="binding site" evidence="2">
    <location>
        <begin position="190"/>
        <end position="192"/>
    </location>
    <ligand>
        <name>substrate</name>
    </ligand>
</feature>
<dbReference type="SUPFAM" id="SSF64005">
    <property type="entry name" value="Undecaprenyl diphosphate synthase"/>
    <property type="match status" value="1"/>
</dbReference>
<dbReference type="NCBIfam" id="TIGR00055">
    <property type="entry name" value="uppS"/>
    <property type="match status" value="1"/>
</dbReference>
<comment type="similarity">
    <text evidence="2">Belongs to the UPP synthase family.</text>
</comment>
<dbReference type="PROSITE" id="PS01066">
    <property type="entry name" value="UPP_SYNTHASE"/>
    <property type="match status" value="1"/>
</dbReference>
<keyword evidence="4" id="KW-1185">Reference proteome</keyword>
<dbReference type="GO" id="GO:0008360">
    <property type="term" value="P:regulation of cell shape"/>
    <property type="evidence" value="ECO:0007669"/>
    <property type="project" value="UniProtKB-KW"/>
</dbReference>
<gene>
    <name evidence="2 3" type="primary">uppS</name>
    <name evidence="3" type="ORF">KQR59_01100</name>
</gene>
<dbReference type="Gene3D" id="3.40.1180.10">
    <property type="entry name" value="Decaprenyl diphosphate synthase-like"/>
    <property type="match status" value="1"/>
</dbReference>
<dbReference type="GO" id="GO:0008834">
    <property type="term" value="F:ditrans,polycis-undecaprenyl-diphosphate synthase [(2E,6E)-farnesyl-diphosphate specific] activity"/>
    <property type="evidence" value="ECO:0007669"/>
    <property type="project" value="UniProtKB-UniRule"/>
</dbReference>
<organism evidence="3 4">
    <name type="scientific">Francisella salimarina</name>
    <dbReference type="NCBI Taxonomy" id="2599927"/>
    <lineage>
        <taxon>Bacteria</taxon>
        <taxon>Pseudomonadati</taxon>
        <taxon>Pseudomonadota</taxon>
        <taxon>Gammaproteobacteria</taxon>
        <taxon>Thiotrichales</taxon>
        <taxon>Francisellaceae</taxon>
        <taxon>Francisella</taxon>
    </lineage>
</organism>
<dbReference type="FunFam" id="3.40.1180.10:FF:000001">
    <property type="entry name" value="(2E,6E)-farnesyl-diphosphate-specific ditrans,polycis-undecaprenyl-diphosphate synthase"/>
    <property type="match status" value="1"/>
</dbReference>
<evidence type="ECO:0000313" key="4">
    <source>
        <dbReference type="Proteomes" id="UP000683421"/>
    </source>
</evidence>
<sequence length="245" mass="28436">MTLAKENALKHVAIIMDGNGRWAKSKLKPRIFGHRNSISSVDASIEYCAERNIQMLTLFAFGRDNWLRPAKEVSDLMDLFYKTLKDKTPKLHKNNIVLKVIGDRSRLPDKLVRMIEYGESVTKDNTGLQLRLAVDYAGRWDIVTAMKSIFEDVSNGKMRLSDVTEENFASYTIAGEMPVDLLIRTSGEVRLSDFMLWQLSYAEMYFTDVMWPEFTKFEFQKAEEYFNSRQRRFGKSGEQLDKRDV</sequence>
<reference evidence="3 4" key="1">
    <citation type="submission" date="2021-06" db="EMBL/GenBank/DDBJ databases">
        <title>Ulceroglandular infection and bacteremia caused by Francisella salimarina in an immunocompromised patient, France.</title>
        <authorList>
            <person name="Hennebique A."/>
            <person name="Caspar Y."/>
            <person name="Maurin M."/>
            <person name="Boisset S."/>
            <person name="Pelloux I."/>
            <person name="Gallego-Hernanz M.P."/>
            <person name="Burucoa C."/>
            <person name="Cazenave-Roblot F."/>
            <person name="Plouzeau C."/>
            <person name="Rammaert B."/>
        </authorList>
    </citation>
    <scope>NUCLEOTIDE SEQUENCE [LARGE SCALE GENOMIC DNA]</scope>
    <source>
        <strain evidence="3 4">CHUGA-F75</strain>
    </source>
</reference>
<feature type="binding site" evidence="2">
    <location>
        <position position="66"/>
    </location>
    <ligand>
        <name>substrate</name>
    </ligand>
</feature>
<evidence type="ECO:0000313" key="3">
    <source>
        <dbReference type="EMBL" id="QWU99510.1"/>
    </source>
</evidence>
<keyword evidence="2" id="KW-0479">Metal-binding</keyword>
<feature type="binding site" evidence="2">
    <location>
        <position position="30"/>
    </location>
    <ligand>
        <name>substrate</name>
    </ligand>
</feature>
<dbReference type="CDD" id="cd00475">
    <property type="entry name" value="Cis_IPPS"/>
    <property type="match status" value="1"/>
</dbReference>
<comment type="function">
    <text evidence="2">Catalyzes the sequential condensation of isopentenyl diphosphate (IPP) with (2E,6E)-farnesyl diphosphate (E,E-FPP) to yield (2Z,6Z,10Z,14Z,18Z,22Z,26Z,30Z,34E,38E)-undecaprenyl diphosphate (di-trans,octa-cis-UPP). UPP is the precursor of glycosyl carrier lipid in the biosynthesis of bacterial cell wall polysaccharide components such as peptidoglycan and lipopolysaccharide.</text>
</comment>
<keyword evidence="2" id="KW-0961">Cell wall biogenesis/degradation</keyword>
<dbReference type="EMBL" id="CP076680">
    <property type="protein sequence ID" value="QWU99510.1"/>
    <property type="molecule type" value="Genomic_DNA"/>
</dbReference>
<feature type="binding site" evidence="2">
    <location>
        <position position="34"/>
    </location>
    <ligand>
        <name>substrate</name>
    </ligand>
</feature>
<dbReference type="GO" id="GO:0000287">
    <property type="term" value="F:magnesium ion binding"/>
    <property type="evidence" value="ECO:0007669"/>
    <property type="project" value="UniProtKB-UniRule"/>
</dbReference>
<dbReference type="AlphaFoldDB" id="A0AAJ4TL51"/>
<keyword evidence="2" id="KW-0573">Peptidoglycan synthesis</keyword>
<dbReference type="Pfam" id="PF01255">
    <property type="entry name" value="Prenyltransf"/>
    <property type="match status" value="1"/>
</dbReference>
<feature type="active site" description="Proton acceptor" evidence="2">
    <location>
        <position position="65"/>
    </location>
</feature>
<proteinExistence type="inferred from homology"/>
<feature type="binding site" evidence="2">
    <location>
        <position position="68"/>
    </location>
    <ligand>
        <name>substrate</name>
    </ligand>
</feature>
<evidence type="ECO:0000256" key="2">
    <source>
        <dbReference type="HAMAP-Rule" id="MF_01139"/>
    </source>
</evidence>
<feature type="binding site" evidence="2">
    <location>
        <position position="17"/>
    </location>
    <ligand>
        <name>Mg(2+)</name>
        <dbReference type="ChEBI" id="CHEBI:18420"/>
    </ligand>
</feature>
<dbReference type="EC" id="2.5.1.31" evidence="2"/>
<dbReference type="GO" id="GO:0005829">
    <property type="term" value="C:cytosol"/>
    <property type="evidence" value="ECO:0007669"/>
    <property type="project" value="TreeGrafter"/>
</dbReference>
<comment type="catalytic activity">
    <reaction evidence="2">
        <text>8 isopentenyl diphosphate + (2E,6E)-farnesyl diphosphate = di-trans,octa-cis-undecaprenyl diphosphate + 8 diphosphate</text>
        <dbReference type="Rhea" id="RHEA:27551"/>
        <dbReference type="ChEBI" id="CHEBI:33019"/>
        <dbReference type="ChEBI" id="CHEBI:58405"/>
        <dbReference type="ChEBI" id="CHEBI:128769"/>
        <dbReference type="ChEBI" id="CHEBI:175763"/>
        <dbReference type="EC" id="2.5.1.31"/>
    </reaction>
</comment>
<protein>
    <recommendedName>
        <fullName evidence="2">Ditrans,polycis-undecaprenyl-diphosphate synthase ((2E,6E)-farnesyl-diphosphate specific)</fullName>
        <ecNumber evidence="2">2.5.1.31</ecNumber>
    </recommendedName>
    <alternativeName>
        <fullName evidence="2">Ditrans,polycis-undecaprenylcistransferase</fullName>
    </alternativeName>
    <alternativeName>
        <fullName evidence="2">Undecaprenyl diphosphate synthase</fullName>
        <shortName evidence="2">UDS</shortName>
    </alternativeName>
    <alternativeName>
        <fullName evidence="2">Undecaprenyl pyrophosphate synthase</fullName>
        <shortName evidence="2">UPP synthase</shortName>
    </alternativeName>
</protein>
<keyword evidence="2" id="KW-0460">Magnesium</keyword>
<dbReference type="GO" id="GO:0009252">
    <property type="term" value="P:peptidoglycan biosynthetic process"/>
    <property type="evidence" value="ECO:0007669"/>
    <property type="project" value="UniProtKB-UniRule"/>
</dbReference>
<dbReference type="HAMAP" id="MF_01139">
    <property type="entry name" value="ISPT"/>
    <property type="match status" value="1"/>
</dbReference>
<comment type="cofactor">
    <cofactor evidence="2">
        <name>Mg(2+)</name>
        <dbReference type="ChEBI" id="CHEBI:18420"/>
    </cofactor>
    <text evidence="2">Binds 2 magnesium ions per subunit.</text>
</comment>
<dbReference type="RefSeq" id="WP_013922012.1">
    <property type="nucleotide sequence ID" value="NZ_CP076680.1"/>
</dbReference>
<feature type="binding site" evidence="2">
    <location>
        <position position="22"/>
    </location>
    <ligand>
        <name>substrate</name>
    </ligand>
</feature>
<name>A0AAJ4TL51_9GAMM</name>
<dbReference type="KEGG" id="fsr:KQR59_01100"/>
<feature type="binding site" evidence="2">
    <location>
        <position position="184"/>
    </location>
    <ligand>
        <name>substrate</name>
    </ligand>
</feature>
<dbReference type="InterPro" id="IPR036424">
    <property type="entry name" value="UPP_synth-like_sf"/>
</dbReference>
<dbReference type="PANTHER" id="PTHR10291:SF0">
    <property type="entry name" value="DEHYDRODOLICHYL DIPHOSPHATE SYNTHASE 2"/>
    <property type="match status" value="1"/>
</dbReference>
<feature type="active site" evidence="2">
    <location>
        <position position="17"/>
    </location>
</feature>
<evidence type="ECO:0000256" key="1">
    <source>
        <dbReference type="ARBA" id="ARBA00022679"/>
    </source>
</evidence>
<keyword evidence="1 2" id="KW-0808">Transferase</keyword>
<dbReference type="InterPro" id="IPR018520">
    <property type="entry name" value="UPP_synth-like_CS"/>
</dbReference>
<feature type="binding site" evidence="2">
    <location>
        <position position="203"/>
    </location>
    <ligand>
        <name>Mg(2+)</name>
        <dbReference type="ChEBI" id="CHEBI:18420"/>
    </ligand>
</feature>
<dbReference type="Proteomes" id="UP000683421">
    <property type="component" value="Chromosome"/>
</dbReference>
<dbReference type="InterPro" id="IPR001441">
    <property type="entry name" value="UPP_synth-like"/>
</dbReference>
<keyword evidence="2" id="KW-0133">Cell shape</keyword>
<comment type="caution">
    <text evidence="2">Lacks conserved residue(s) required for the propagation of feature annotation.</text>
</comment>
<comment type="subunit">
    <text evidence="2">Homodimer.</text>
</comment>
<dbReference type="PANTHER" id="PTHR10291">
    <property type="entry name" value="DEHYDRODOLICHYL DIPHOSPHATE SYNTHASE FAMILY MEMBER"/>
    <property type="match status" value="1"/>
</dbReference>
<dbReference type="GO" id="GO:0071555">
    <property type="term" value="P:cell wall organization"/>
    <property type="evidence" value="ECO:0007669"/>
    <property type="project" value="UniProtKB-KW"/>
</dbReference>
<feature type="binding site" evidence="2">
    <location>
        <begin position="18"/>
        <end position="21"/>
    </location>
    <ligand>
        <name>substrate</name>
    </ligand>
</feature>